<dbReference type="PANTHER" id="PTHR12649:SF11">
    <property type="entry name" value="PEPTIDYL-TRNA HYDROLASE 2, MITOCHONDRIAL"/>
    <property type="match status" value="1"/>
</dbReference>
<dbReference type="InterPro" id="IPR023476">
    <property type="entry name" value="Pep_tRNA_hydro_II_dom_sf"/>
</dbReference>
<evidence type="ECO:0000256" key="5">
    <source>
        <dbReference type="SAM" id="MobiDB-lite"/>
    </source>
</evidence>
<evidence type="ECO:0000313" key="6">
    <source>
        <dbReference type="EMBL" id="CAK0889162.1"/>
    </source>
</evidence>
<comment type="catalytic activity">
    <reaction evidence="4">
        <text>an N-acyl-L-alpha-aminoacyl-tRNA + H2O = an N-acyl-L-amino acid + a tRNA + H(+)</text>
        <dbReference type="Rhea" id="RHEA:54448"/>
        <dbReference type="Rhea" id="RHEA-COMP:10123"/>
        <dbReference type="Rhea" id="RHEA-COMP:13883"/>
        <dbReference type="ChEBI" id="CHEBI:15377"/>
        <dbReference type="ChEBI" id="CHEBI:15378"/>
        <dbReference type="ChEBI" id="CHEBI:59874"/>
        <dbReference type="ChEBI" id="CHEBI:78442"/>
        <dbReference type="ChEBI" id="CHEBI:138191"/>
        <dbReference type="EC" id="3.1.1.29"/>
    </reaction>
</comment>
<dbReference type="Gene3D" id="3.40.1490.10">
    <property type="entry name" value="Bit1"/>
    <property type="match status" value="1"/>
</dbReference>
<proteinExistence type="inferred from homology"/>
<dbReference type="PANTHER" id="PTHR12649">
    <property type="entry name" value="PEPTIDYL-TRNA HYDROLASE 2"/>
    <property type="match status" value="1"/>
</dbReference>
<reference evidence="6" key="1">
    <citation type="submission" date="2023-10" db="EMBL/GenBank/DDBJ databases">
        <authorList>
            <person name="Chen Y."/>
            <person name="Shah S."/>
            <person name="Dougan E. K."/>
            <person name="Thang M."/>
            <person name="Chan C."/>
        </authorList>
    </citation>
    <scope>NUCLEOTIDE SEQUENCE [LARGE SCALE GENOMIC DNA]</scope>
</reference>
<accession>A0ABN9WR14</accession>
<comment type="caution">
    <text evidence="6">The sequence shown here is derived from an EMBL/GenBank/DDBJ whole genome shotgun (WGS) entry which is preliminary data.</text>
</comment>
<dbReference type="SUPFAM" id="SSF102462">
    <property type="entry name" value="Peptidyl-tRNA hydrolase II"/>
    <property type="match status" value="1"/>
</dbReference>
<dbReference type="EMBL" id="CAUYUJ010019173">
    <property type="protein sequence ID" value="CAK0889162.1"/>
    <property type="molecule type" value="Genomic_DNA"/>
</dbReference>
<dbReference type="EC" id="3.1.1.29" evidence="1"/>
<keyword evidence="7" id="KW-1185">Reference proteome</keyword>
<feature type="compositionally biased region" description="Basic and acidic residues" evidence="5">
    <location>
        <begin position="21"/>
        <end position="37"/>
    </location>
</feature>
<feature type="region of interest" description="Disordered" evidence="5">
    <location>
        <begin position="1"/>
        <end position="37"/>
    </location>
</feature>
<dbReference type="Pfam" id="PF01981">
    <property type="entry name" value="PTH2"/>
    <property type="match status" value="1"/>
</dbReference>
<protein>
    <recommendedName>
        <fullName evidence="1">peptidyl-tRNA hydrolase</fullName>
        <ecNumber evidence="1">3.1.1.29</ecNumber>
    </recommendedName>
</protein>
<name>A0ABN9WR14_9DINO</name>
<evidence type="ECO:0000256" key="1">
    <source>
        <dbReference type="ARBA" id="ARBA00013260"/>
    </source>
</evidence>
<evidence type="ECO:0000313" key="7">
    <source>
        <dbReference type="Proteomes" id="UP001189429"/>
    </source>
</evidence>
<gene>
    <name evidence="6" type="ORF">PCOR1329_LOCUS69768</name>
</gene>
<dbReference type="Proteomes" id="UP001189429">
    <property type="component" value="Unassembled WGS sequence"/>
</dbReference>
<organism evidence="6 7">
    <name type="scientific">Prorocentrum cordatum</name>
    <dbReference type="NCBI Taxonomy" id="2364126"/>
    <lineage>
        <taxon>Eukaryota</taxon>
        <taxon>Sar</taxon>
        <taxon>Alveolata</taxon>
        <taxon>Dinophyceae</taxon>
        <taxon>Prorocentrales</taxon>
        <taxon>Prorocentraceae</taxon>
        <taxon>Prorocentrum</taxon>
    </lineage>
</organism>
<keyword evidence="2" id="KW-0378">Hydrolase</keyword>
<comment type="similarity">
    <text evidence="3">Belongs to the PTH2 family.</text>
</comment>
<evidence type="ECO:0000256" key="4">
    <source>
        <dbReference type="ARBA" id="ARBA00048707"/>
    </source>
</evidence>
<sequence length="227" mass="24011">MGVPALLITPRAPPFPPPRGGNERYPPEIRRCDNMRDREKSRLDPTFLVSLSRQIDLWWSQGPSTGRKRLARKHLQRLGLPAPGSKRTVSMAVAFAMKRKKELMRAWDDDGAMIVVLEVADAKGLAQLRAAAKKHGLATQVVEDEGRTEVEGGAWTVLAIGPHDSARVDAVTGSLALYGGPRASSERPAAAEEGELSRLRAELAEARAALAAAGPGGGGGGAGPCGA</sequence>
<dbReference type="InterPro" id="IPR002833">
    <property type="entry name" value="PTH2"/>
</dbReference>
<evidence type="ECO:0000256" key="2">
    <source>
        <dbReference type="ARBA" id="ARBA00022801"/>
    </source>
</evidence>
<evidence type="ECO:0000256" key="3">
    <source>
        <dbReference type="ARBA" id="ARBA00038050"/>
    </source>
</evidence>